<dbReference type="SUPFAM" id="SSF51391">
    <property type="entry name" value="Thiamin phosphate synthase"/>
    <property type="match status" value="1"/>
</dbReference>
<dbReference type="InterPro" id="IPR013785">
    <property type="entry name" value="Aldolase_TIM"/>
</dbReference>
<dbReference type="InterPro" id="IPR022998">
    <property type="entry name" value="ThiamineP_synth_TenI"/>
</dbReference>
<dbReference type="OrthoDB" id="85572at2157"/>
<evidence type="ECO:0000313" key="13">
    <source>
        <dbReference type="EMBL" id="AEA46107.1"/>
    </source>
</evidence>
<feature type="binding site" evidence="9">
    <location>
        <position position="159"/>
    </location>
    <ligand>
        <name>2-[(2R,5Z)-2-carboxy-4-methylthiazol-5(2H)-ylidene]ethyl phosphate</name>
        <dbReference type="ChEBI" id="CHEBI:62899"/>
    </ligand>
</feature>
<dbReference type="AlphaFoldDB" id="F2KMT3"/>
<dbReference type="InterPro" id="IPR034291">
    <property type="entry name" value="TMP_synthase"/>
</dbReference>
<feature type="binding site" evidence="9">
    <location>
        <begin position="36"/>
        <end position="40"/>
    </location>
    <ligand>
        <name>4-amino-2-methyl-5-(diphosphooxymethyl)pyrimidine</name>
        <dbReference type="ChEBI" id="CHEBI:57841"/>
    </ligand>
</feature>
<protein>
    <recommendedName>
        <fullName evidence="9">Thiamine-phosphate synthase</fullName>
        <shortName evidence="9">TP synthase</shortName>
        <shortName evidence="9">TPS</shortName>
        <ecNumber evidence="9">2.5.1.3</ecNumber>
    </recommendedName>
    <alternativeName>
        <fullName evidence="9">Thiamine-phosphate pyrophosphorylase</fullName>
        <shortName evidence="9">TMP pyrophosphorylase</shortName>
        <shortName evidence="9">TMP-PPase</shortName>
    </alternativeName>
</protein>
<accession>F2KMT3</accession>
<sequence length="206" mass="22136">MLKIDKPFLYVITSGKRWKHEEVAKAALKAGVRIIQYREKEAPARVMVGEARRIRKLCDEYDAMLIVNDRVDIAIACNADGVHVGQDDIPAEIVAEIFDGIIGMSVKTVEQAKQAEEYADYLGAGSAFPTGTKESKVIGVEGIRRIVEAVSIPVVAIGGITRENVLEVLKTGVAGVAVVSAVSMADDPEDAARKLLGILSTFNGGR</sequence>
<keyword evidence="4 9" id="KW-0460">Magnesium</keyword>
<evidence type="ECO:0000256" key="8">
    <source>
        <dbReference type="ARBA" id="ARBA00047883"/>
    </source>
</evidence>
<evidence type="ECO:0000256" key="2">
    <source>
        <dbReference type="ARBA" id="ARBA00022679"/>
    </source>
</evidence>
<dbReference type="eggNOG" id="arCOG01089">
    <property type="taxonomic scope" value="Archaea"/>
</dbReference>
<name>F2KMT3_ARCVS</name>
<dbReference type="EMBL" id="CP002588">
    <property type="protein sequence ID" value="AEA46107.1"/>
    <property type="molecule type" value="Genomic_DNA"/>
</dbReference>
<evidence type="ECO:0000313" key="14">
    <source>
        <dbReference type="Proteomes" id="UP000008136"/>
    </source>
</evidence>
<dbReference type="UniPathway" id="UPA00060">
    <property type="reaction ID" value="UER00141"/>
</dbReference>
<dbReference type="NCBIfam" id="TIGR00693">
    <property type="entry name" value="thiE"/>
    <property type="match status" value="1"/>
</dbReference>
<dbReference type="PANTHER" id="PTHR20857">
    <property type="entry name" value="THIAMINE-PHOSPHATE PYROPHOSPHORYLASE"/>
    <property type="match status" value="1"/>
</dbReference>
<keyword evidence="3 9" id="KW-0479">Metal-binding</keyword>
<dbReference type="EC" id="2.5.1.3" evidence="9"/>
<comment type="similarity">
    <text evidence="9 10">Belongs to the thiamine-phosphate synthase family.</text>
</comment>
<comment type="catalytic activity">
    <reaction evidence="7 9 10">
        <text>2-(2-carboxy-4-methylthiazol-5-yl)ethyl phosphate + 4-amino-2-methyl-5-(diphosphooxymethyl)pyrimidine + 2 H(+) = thiamine phosphate + CO2 + diphosphate</text>
        <dbReference type="Rhea" id="RHEA:47848"/>
        <dbReference type="ChEBI" id="CHEBI:15378"/>
        <dbReference type="ChEBI" id="CHEBI:16526"/>
        <dbReference type="ChEBI" id="CHEBI:33019"/>
        <dbReference type="ChEBI" id="CHEBI:37575"/>
        <dbReference type="ChEBI" id="CHEBI:57841"/>
        <dbReference type="ChEBI" id="CHEBI:62890"/>
        <dbReference type="EC" id="2.5.1.3"/>
    </reaction>
</comment>
<dbReference type="InterPro" id="IPR023795">
    <property type="entry name" value="Serpin_CS"/>
</dbReference>
<dbReference type="GeneID" id="10393157"/>
<feature type="binding site" evidence="9">
    <location>
        <position position="69"/>
    </location>
    <ligand>
        <name>Mg(2+)</name>
        <dbReference type="ChEBI" id="CHEBI:18420"/>
    </ligand>
</feature>
<dbReference type="InterPro" id="IPR036206">
    <property type="entry name" value="ThiamineP_synth_sf"/>
</dbReference>
<evidence type="ECO:0000256" key="10">
    <source>
        <dbReference type="RuleBase" id="RU003826"/>
    </source>
</evidence>
<evidence type="ECO:0000256" key="9">
    <source>
        <dbReference type="HAMAP-Rule" id="MF_00097"/>
    </source>
</evidence>
<feature type="binding site" evidence="9">
    <location>
        <begin position="130"/>
        <end position="132"/>
    </location>
    <ligand>
        <name>2-[(2R,5Z)-2-carboxy-4-methylthiazol-5(2H)-ylidene]ethyl phosphate</name>
        <dbReference type="ChEBI" id="CHEBI:62899"/>
    </ligand>
</feature>
<dbReference type="Gene3D" id="3.20.20.70">
    <property type="entry name" value="Aldolase class I"/>
    <property type="match status" value="1"/>
</dbReference>
<evidence type="ECO:0000256" key="7">
    <source>
        <dbReference type="ARBA" id="ARBA00047851"/>
    </source>
</evidence>
<dbReference type="GO" id="GO:0009228">
    <property type="term" value="P:thiamine biosynthetic process"/>
    <property type="evidence" value="ECO:0007669"/>
    <property type="project" value="UniProtKB-KW"/>
</dbReference>
<feature type="binding site" evidence="9">
    <location>
        <position position="68"/>
    </location>
    <ligand>
        <name>4-amino-2-methyl-5-(diphosphooxymethyl)pyrimidine</name>
        <dbReference type="ChEBI" id="CHEBI:57841"/>
    </ligand>
</feature>
<evidence type="ECO:0000256" key="6">
    <source>
        <dbReference type="ARBA" id="ARBA00047334"/>
    </source>
</evidence>
<comment type="cofactor">
    <cofactor evidence="9">
        <name>Mg(2+)</name>
        <dbReference type="ChEBI" id="CHEBI:18420"/>
    </cofactor>
    <text evidence="9">Binds 1 Mg(2+) ion per subunit.</text>
</comment>
<feature type="binding site" evidence="9">
    <location>
        <begin position="179"/>
        <end position="180"/>
    </location>
    <ligand>
        <name>2-[(2R,5Z)-2-carboxy-4-methylthiazol-5(2H)-ylidene]ethyl phosphate</name>
        <dbReference type="ChEBI" id="CHEBI:62899"/>
    </ligand>
</feature>
<dbReference type="CDD" id="cd00564">
    <property type="entry name" value="TMP_TenI"/>
    <property type="match status" value="1"/>
</dbReference>
<comment type="catalytic activity">
    <reaction evidence="8 9 10">
        <text>2-[(2R,5Z)-2-carboxy-4-methylthiazol-5(2H)-ylidene]ethyl phosphate + 4-amino-2-methyl-5-(diphosphooxymethyl)pyrimidine + 2 H(+) = thiamine phosphate + CO2 + diphosphate</text>
        <dbReference type="Rhea" id="RHEA:47844"/>
        <dbReference type="ChEBI" id="CHEBI:15378"/>
        <dbReference type="ChEBI" id="CHEBI:16526"/>
        <dbReference type="ChEBI" id="CHEBI:33019"/>
        <dbReference type="ChEBI" id="CHEBI:37575"/>
        <dbReference type="ChEBI" id="CHEBI:57841"/>
        <dbReference type="ChEBI" id="CHEBI:62899"/>
        <dbReference type="EC" id="2.5.1.3"/>
    </reaction>
</comment>
<evidence type="ECO:0000256" key="1">
    <source>
        <dbReference type="ARBA" id="ARBA00005165"/>
    </source>
</evidence>
<feature type="domain" description="Thiamine phosphate synthase/TenI" evidence="12">
    <location>
        <begin position="9"/>
        <end position="182"/>
    </location>
</feature>
<dbReference type="Proteomes" id="UP000008136">
    <property type="component" value="Chromosome"/>
</dbReference>
<proteinExistence type="inferred from homology"/>
<keyword evidence="2 9" id="KW-0808">Transferase</keyword>
<keyword evidence="14" id="KW-1185">Reference proteome</keyword>
<dbReference type="HAMAP" id="MF_00097">
    <property type="entry name" value="TMP_synthase"/>
    <property type="match status" value="1"/>
</dbReference>
<dbReference type="KEGG" id="ave:Arcve_0066"/>
<dbReference type="Pfam" id="PF02581">
    <property type="entry name" value="TMP-TENI"/>
    <property type="match status" value="1"/>
</dbReference>
<evidence type="ECO:0000256" key="11">
    <source>
        <dbReference type="RuleBase" id="RU004253"/>
    </source>
</evidence>
<evidence type="ECO:0000259" key="12">
    <source>
        <dbReference type="Pfam" id="PF02581"/>
    </source>
</evidence>
<evidence type="ECO:0000256" key="4">
    <source>
        <dbReference type="ARBA" id="ARBA00022842"/>
    </source>
</evidence>
<dbReference type="PROSITE" id="PS00284">
    <property type="entry name" value="SERPIN"/>
    <property type="match status" value="1"/>
</dbReference>
<evidence type="ECO:0000256" key="5">
    <source>
        <dbReference type="ARBA" id="ARBA00022977"/>
    </source>
</evidence>
<gene>
    <name evidence="9" type="primary">thiE</name>
    <name evidence="13" type="ordered locus">Arcve_0066</name>
</gene>
<feature type="binding site" evidence="9">
    <location>
        <position position="88"/>
    </location>
    <ligand>
        <name>Mg(2+)</name>
        <dbReference type="ChEBI" id="CHEBI:18420"/>
    </ligand>
</feature>
<dbReference type="GO" id="GO:0009229">
    <property type="term" value="P:thiamine diphosphate biosynthetic process"/>
    <property type="evidence" value="ECO:0007669"/>
    <property type="project" value="UniProtKB-UniRule"/>
</dbReference>
<organism evidence="13 14">
    <name type="scientific">Archaeoglobus veneficus (strain DSM 11195 / SNP6)</name>
    <dbReference type="NCBI Taxonomy" id="693661"/>
    <lineage>
        <taxon>Archaea</taxon>
        <taxon>Methanobacteriati</taxon>
        <taxon>Methanobacteriota</taxon>
        <taxon>Archaeoglobi</taxon>
        <taxon>Archaeoglobales</taxon>
        <taxon>Archaeoglobaceae</taxon>
        <taxon>Archaeoglobus</taxon>
    </lineage>
</organism>
<feature type="binding site" evidence="9">
    <location>
        <position position="105"/>
    </location>
    <ligand>
        <name>4-amino-2-methyl-5-(diphosphooxymethyl)pyrimidine</name>
        <dbReference type="ChEBI" id="CHEBI:57841"/>
    </ligand>
</feature>
<dbReference type="PANTHER" id="PTHR20857:SF15">
    <property type="entry name" value="THIAMINE-PHOSPHATE SYNTHASE"/>
    <property type="match status" value="1"/>
</dbReference>
<dbReference type="FunFam" id="3.20.20.70:FF:000096">
    <property type="entry name" value="Thiamine-phosphate synthase"/>
    <property type="match status" value="1"/>
</dbReference>
<comment type="function">
    <text evidence="9">Condenses 4-methyl-5-(beta-hydroxyethyl)thiazole monophosphate (THZ-P) and 2-methyl-4-amino-5-hydroxymethyl pyrimidine pyrophosphate (HMP-PP) to form thiamine monophosphate (TMP).</text>
</comment>
<dbReference type="GO" id="GO:0005737">
    <property type="term" value="C:cytoplasm"/>
    <property type="evidence" value="ECO:0007669"/>
    <property type="project" value="TreeGrafter"/>
</dbReference>
<dbReference type="RefSeq" id="WP_013682783.1">
    <property type="nucleotide sequence ID" value="NC_015320.1"/>
</dbReference>
<dbReference type="GO" id="GO:0004789">
    <property type="term" value="F:thiamine-phosphate diphosphorylase activity"/>
    <property type="evidence" value="ECO:0007669"/>
    <property type="project" value="UniProtKB-UniRule"/>
</dbReference>
<dbReference type="GO" id="GO:0000287">
    <property type="term" value="F:magnesium ion binding"/>
    <property type="evidence" value="ECO:0007669"/>
    <property type="project" value="UniProtKB-UniRule"/>
</dbReference>
<evidence type="ECO:0000256" key="3">
    <source>
        <dbReference type="ARBA" id="ARBA00022723"/>
    </source>
</evidence>
<comment type="catalytic activity">
    <reaction evidence="6 9 10">
        <text>4-methyl-5-(2-phosphooxyethyl)-thiazole + 4-amino-2-methyl-5-(diphosphooxymethyl)pyrimidine + H(+) = thiamine phosphate + diphosphate</text>
        <dbReference type="Rhea" id="RHEA:22328"/>
        <dbReference type="ChEBI" id="CHEBI:15378"/>
        <dbReference type="ChEBI" id="CHEBI:33019"/>
        <dbReference type="ChEBI" id="CHEBI:37575"/>
        <dbReference type="ChEBI" id="CHEBI:57841"/>
        <dbReference type="ChEBI" id="CHEBI:58296"/>
        <dbReference type="EC" id="2.5.1.3"/>
    </reaction>
</comment>
<reference evidence="13 14" key="1">
    <citation type="submission" date="2011-03" db="EMBL/GenBank/DDBJ databases">
        <title>The complete genome of Archaeoglobus veneficus SNP6.</title>
        <authorList>
            <consortium name="US DOE Joint Genome Institute (JGI-PGF)"/>
            <person name="Lucas S."/>
            <person name="Copeland A."/>
            <person name="Lapidus A."/>
            <person name="Bruce D."/>
            <person name="Goodwin L."/>
            <person name="Pitluck S."/>
            <person name="Kyrpides N."/>
            <person name="Mavromatis K."/>
            <person name="Pagani I."/>
            <person name="Ivanova N."/>
            <person name="Mikhailova N."/>
            <person name="Lu M."/>
            <person name="Detter J.C."/>
            <person name="Tapia R."/>
            <person name="Han C."/>
            <person name="Land M."/>
            <person name="Hauser L."/>
            <person name="Markowitz V."/>
            <person name="Cheng J.-F."/>
            <person name="Hugenholtz P."/>
            <person name="Woyke T."/>
            <person name="Wu D."/>
            <person name="Spring S."/>
            <person name="Brambilla E."/>
            <person name="Klenk H.-P."/>
            <person name="Eisen J.A."/>
        </authorList>
    </citation>
    <scope>NUCLEOTIDE SEQUENCE [LARGE SCALE GENOMIC DNA]</scope>
    <source>
        <strain>SNP6</strain>
    </source>
</reference>
<keyword evidence="5 9" id="KW-0784">Thiamine biosynthesis</keyword>
<feature type="binding site" evidence="9">
    <location>
        <position position="133"/>
    </location>
    <ligand>
        <name>4-amino-2-methyl-5-(diphosphooxymethyl)pyrimidine</name>
        <dbReference type="ChEBI" id="CHEBI:57841"/>
    </ligand>
</feature>
<comment type="pathway">
    <text evidence="1 9 11">Cofactor biosynthesis; thiamine diphosphate biosynthesis; thiamine phosphate from 4-amino-2-methyl-5-diphosphomethylpyrimidine and 4-methyl-5-(2-phosphoethyl)-thiazole: step 1/1.</text>
</comment>
<dbReference type="STRING" id="693661.Arcve_0066"/>
<dbReference type="HOGENOM" id="CLU_018272_3_2_2"/>